<evidence type="ECO:0000313" key="3">
    <source>
        <dbReference type="Proteomes" id="UP000319731"/>
    </source>
</evidence>
<feature type="region of interest" description="Disordered" evidence="1">
    <location>
        <begin position="742"/>
        <end position="830"/>
    </location>
</feature>
<dbReference type="GeneID" id="42004624"/>
<comment type="caution">
    <text evidence="2">The sequence shown here is derived from an EMBL/GenBank/DDBJ whole genome shotgun (WGS) entry which is preliminary data.</text>
</comment>
<feature type="compositionally biased region" description="Low complexity" evidence="1">
    <location>
        <begin position="704"/>
        <end position="722"/>
    </location>
</feature>
<evidence type="ECO:0008006" key="4">
    <source>
        <dbReference type="Google" id="ProtNLM"/>
    </source>
</evidence>
<protein>
    <recommendedName>
        <fullName evidence="4">PH domain-containing protein</fullName>
    </recommendedName>
</protein>
<keyword evidence="3" id="KW-1185">Reference proteome</keyword>
<feature type="compositionally biased region" description="Low complexity" evidence="1">
    <location>
        <begin position="798"/>
        <end position="812"/>
    </location>
</feature>
<proteinExistence type="predicted"/>
<gene>
    <name evidence="2" type="ORF">SmJEL517_g03399</name>
</gene>
<dbReference type="AlphaFoldDB" id="A0A507C1Y8"/>
<evidence type="ECO:0000313" key="2">
    <source>
        <dbReference type="EMBL" id="TPX33722.1"/>
    </source>
</evidence>
<feature type="compositionally biased region" description="Polar residues" evidence="1">
    <location>
        <begin position="742"/>
        <end position="752"/>
    </location>
</feature>
<accession>A0A507C1Y8</accession>
<dbReference type="OrthoDB" id="5563754at2759"/>
<feature type="region of interest" description="Disordered" evidence="1">
    <location>
        <begin position="861"/>
        <end position="884"/>
    </location>
</feature>
<evidence type="ECO:0000256" key="1">
    <source>
        <dbReference type="SAM" id="MobiDB-lite"/>
    </source>
</evidence>
<name>A0A507C1Y8_9FUNG</name>
<reference evidence="2 3" key="1">
    <citation type="journal article" date="2019" name="Sci. Rep.">
        <title>Comparative genomics of chytrid fungi reveal insights into the obligate biotrophic and pathogenic lifestyle of Synchytrium endobioticum.</title>
        <authorList>
            <person name="van de Vossenberg B.T.L.H."/>
            <person name="Warris S."/>
            <person name="Nguyen H.D.T."/>
            <person name="van Gent-Pelzer M.P.E."/>
            <person name="Joly D.L."/>
            <person name="van de Geest H.C."/>
            <person name="Bonants P.J.M."/>
            <person name="Smith D.S."/>
            <person name="Levesque C.A."/>
            <person name="van der Lee T.A.J."/>
        </authorList>
    </citation>
    <scope>NUCLEOTIDE SEQUENCE [LARGE SCALE GENOMIC DNA]</scope>
    <source>
        <strain evidence="2 3">JEL517</strain>
    </source>
</reference>
<dbReference type="Proteomes" id="UP000319731">
    <property type="component" value="Unassembled WGS sequence"/>
</dbReference>
<sequence length="884" mass="95812">MSYEGPQDASALRINSQFTTQASKQYRTGFLYGCPLQSSPSSSAKTLPWLKFYAELQGRTLKLYKIAVELAALTYVSSPSANSICQAELRPTSQIIEKIKMADTTPVDIDVTTTLAFATSIPQYDAEEGHALPPPVPYDSFFVLTGFPSRFKSGLYLAAPSSLACNAWIAAFALVNFELAKLNEYYTLNLLKDPPFYHIWDSMRMTPFNTAVYTSRITFQGLLDVLLPSDNWKTMYAVLIGPPAEPRRGSQKNRGGHIALYNSKRDFRMGKQSVYIHHVTQAYGIYPTAAPANIGDCKGVFRIEGCVCLFADKPVAKGLRGSMLRSQSMPSLVAAGQEAEQLGQPRKSDVETADEEYCGLYFRAPKGSFEMAQWIVACMGAFDIDADLVKRDRGIAGGECGLLGKDSQLSASGMPAAVSSNTTTSNSAWGLLFLSTPEVAGIDMRYLAMAMMRREIENVLVDKCGAKQAGHLGWWNSTIKKESFVRQGIEWKEVEARAKEFVMWLKAEKQILPPSPPTTPDGGRKAPPRTASLIDIKATSALVPSSSPSPLPDIHTGFSVSVEEIEQRVSLSDEEDSILPESVEPDVMTPKDPNAVFWHDANSYSVVVEAIHDDGWRGTIPASHLSNGTWVATPARGARVGSKVAFSFVVNDKKQTSGDYPTSSGGEEGLMNWIVVEPGPNTRPLSKSAADYETLEEELKTVPSMVSIVDSESNSSGSSDSSPPQQGDVDVITPIVAADNVSLNSTCSSPSARTPARLMTPRVSTGSSSNGDTSLRRRVKSWLSAPSYKYARNPDAPSDGTASSSSEGTGRSHSLDEGTSGPATLIKGSPRMIIEPEVTGASVKKRHSLADLIREVVGMNNSNTNVKNYNNSNNNNNNNQSQQQ</sequence>
<organism evidence="2 3">
    <name type="scientific">Synchytrium microbalum</name>
    <dbReference type="NCBI Taxonomy" id="1806994"/>
    <lineage>
        <taxon>Eukaryota</taxon>
        <taxon>Fungi</taxon>
        <taxon>Fungi incertae sedis</taxon>
        <taxon>Chytridiomycota</taxon>
        <taxon>Chytridiomycota incertae sedis</taxon>
        <taxon>Chytridiomycetes</taxon>
        <taxon>Synchytriales</taxon>
        <taxon>Synchytriaceae</taxon>
        <taxon>Synchytrium</taxon>
    </lineage>
</organism>
<feature type="region of interest" description="Disordered" evidence="1">
    <location>
        <begin position="703"/>
        <end position="729"/>
    </location>
</feature>
<dbReference type="EMBL" id="QEAO01000018">
    <property type="protein sequence ID" value="TPX33722.1"/>
    <property type="molecule type" value="Genomic_DNA"/>
</dbReference>
<feature type="compositionally biased region" description="Polar residues" evidence="1">
    <location>
        <begin position="762"/>
        <end position="773"/>
    </location>
</feature>
<dbReference type="RefSeq" id="XP_031024639.1">
    <property type="nucleotide sequence ID" value="XM_031169327.1"/>
</dbReference>